<protein>
    <submittedName>
        <fullName evidence="2">Uncharacterized protein</fullName>
    </submittedName>
</protein>
<accession>A7I6D3</accession>
<proteinExistence type="predicted"/>
<dbReference type="Proteomes" id="UP000002408">
    <property type="component" value="Chromosome"/>
</dbReference>
<sequence length="155" mass="16897">MMAGPALPRDRFSVGGVLDQLLTRTVPAAKVPTQFAIFRINRYFPKPAVLIGNRPCKLAAILQLPKKGRSIGHTEHFLAKKTRIRPENNGGPLTGIRGNFSPGKFTDPPARPRYSVNGGYVGEEVRGFWQVLPRGSVPVAVSAKLFALIAGYLTF</sequence>
<evidence type="ECO:0000313" key="3">
    <source>
        <dbReference type="Proteomes" id="UP000002408"/>
    </source>
</evidence>
<evidence type="ECO:0000313" key="2">
    <source>
        <dbReference type="EMBL" id="ABS55294.1"/>
    </source>
</evidence>
<organism evidence="2 3">
    <name type="scientific">Methanoregula boonei (strain DSM 21154 / JCM 14090 / 6A8)</name>
    <dbReference type="NCBI Taxonomy" id="456442"/>
    <lineage>
        <taxon>Archaea</taxon>
        <taxon>Methanobacteriati</taxon>
        <taxon>Methanobacteriota</taxon>
        <taxon>Stenosarchaea group</taxon>
        <taxon>Methanomicrobia</taxon>
        <taxon>Methanomicrobiales</taxon>
        <taxon>Methanoregulaceae</taxon>
        <taxon>Methanoregula</taxon>
    </lineage>
</organism>
<name>A7I6D3_METB6</name>
<evidence type="ECO:0000256" key="1">
    <source>
        <dbReference type="SAM" id="MobiDB-lite"/>
    </source>
</evidence>
<gene>
    <name evidence="2" type="ordered locus">Mboo_0776</name>
</gene>
<feature type="region of interest" description="Disordered" evidence="1">
    <location>
        <begin position="88"/>
        <end position="108"/>
    </location>
</feature>
<dbReference type="EMBL" id="CP000780">
    <property type="protein sequence ID" value="ABS55294.1"/>
    <property type="molecule type" value="Genomic_DNA"/>
</dbReference>
<dbReference type="STRING" id="456442.Mboo_0776"/>
<dbReference type="HOGENOM" id="CLU_1691532_0_0_2"/>
<keyword evidence="3" id="KW-1185">Reference proteome</keyword>
<reference evidence="3" key="1">
    <citation type="journal article" date="2015" name="Microbiology">
        <title>Genome of Methanoregula boonei 6A8 reveals adaptations to oligotrophic peatland environments.</title>
        <authorList>
            <person name="Braeuer S."/>
            <person name="Cadillo-Quiroz H."/>
            <person name="Kyrpides N."/>
            <person name="Woyke T."/>
            <person name="Goodwin L."/>
            <person name="Detter C."/>
            <person name="Podell S."/>
            <person name="Yavitt J.B."/>
            <person name="Zinder S.H."/>
        </authorList>
    </citation>
    <scope>NUCLEOTIDE SEQUENCE [LARGE SCALE GENOMIC DNA]</scope>
    <source>
        <strain evidence="3">DSM 21154 / JCM 14090 / 6A8</strain>
    </source>
</reference>
<dbReference type="AlphaFoldDB" id="A7I6D3"/>
<dbReference type="KEGG" id="mbn:Mboo_0776"/>